<dbReference type="EMBL" id="WJNG01000025">
    <property type="protein sequence ID" value="MRH45096.1"/>
    <property type="molecule type" value="Genomic_DNA"/>
</dbReference>
<feature type="transmembrane region" description="Helical" evidence="6">
    <location>
        <begin position="147"/>
        <end position="168"/>
    </location>
</feature>
<protein>
    <submittedName>
        <fullName evidence="7">LysE family translocator</fullName>
    </submittedName>
</protein>
<evidence type="ECO:0000256" key="4">
    <source>
        <dbReference type="ARBA" id="ARBA00022989"/>
    </source>
</evidence>
<keyword evidence="2" id="KW-1003">Cell membrane</keyword>
<evidence type="ECO:0000256" key="2">
    <source>
        <dbReference type="ARBA" id="ARBA00022475"/>
    </source>
</evidence>
<evidence type="ECO:0000256" key="6">
    <source>
        <dbReference type="SAM" id="Phobius"/>
    </source>
</evidence>
<evidence type="ECO:0000313" key="8">
    <source>
        <dbReference type="Proteomes" id="UP000799092"/>
    </source>
</evidence>
<comment type="subcellular location">
    <subcellularLocation>
        <location evidence="1">Cell membrane</location>
        <topology evidence="1">Multi-pass membrane protein</topology>
    </subcellularLocation>
</comment>
<evidence type="ECO:0000256" key="1">
    <source>
        <dbReference type="ARBA" id="ARBA00004651"/>
    </source>
</evidence>
<dbReference type="InterPro" id="IPR001123">
    <property type="entry name" value="LeuE-type"/>
</dbReference>
<keyword evidence="8" id="KW-1185">Reference proteome</keyword>
<proteinExistence type="predicted"/>
<accession>A0A6A8DKU1</accession>
<dbReference type="Pfam" id="PF01810">
    <property type="entry name" value="LysE"/>
    <property type="match status" value="1"/>
</dbReference>
<comment type="caution">
    <text evidence="7">The sequence shown here is derived from an EMBL/GenBank/DDBJ whole genome shotgun (WGS) entry which is preliminary data.</text>
</comment>
<evidence type="ECO:0000313" key="7">
    <source>
        <dbReference type="EMBL" id="MRH45096.1"/>
    </source>
</evidence>
<dbReference type="PIRSF" id="PIRSF006324">
    <property type="entry name" value="LeuE"/>
    <property type="match status" value="1"/>
</dbReference>
<gene>
    <name evidence="7" type="ORF">GH741_20860</name>
</gene>
<keyword evidence="3 6" id="KW-0812">Transmembrane</keyword>
<dbReference type="PANTHER" id="PTHR30086:SF20">
    <property type="entry name" value="ARGININE EXPORTER PROTEIN ARGO-RELATED"/>
    <property type="match status" value="1"/>
</dbReference>
<dbReference type="Proteomes" id="UP000799092">
    <property type="component" value="Unassembled WGS sequence"/>
</dbReference>
<dbReference type="PANTHER" id="PTHR30086">
    <property type="entry name" value="ARGININE EXPORTER PROTEIN ARGO"/>
    <property type="match status" value="1"/>
</dbReference>
<evidence type="ECO:0000256" key="5">
    <source>
        <dbReference type="ARBA" id="ARBA00023136"/>
    </source>
</evidence>
<dbReference type="AlphaFoldDB" id="A0A6A8DKU1"/>
<evidence type="ECO:0000256" key="3">
    <source>
        <dbReference type="ARBA" id="ARBA00022692"/>
    </source>
</evidence>
<keyword evidence="4 6" id="KW-1133">Transmembrane helix</keyword>
<keyword evidence="5 6" id="KW-0472">Membrane</keyword>
<sequence>MENYSLYLIMSVLLILLPGPDTAVATKNTIAYGKIEGLKSSLGTVSAILTHTLAAVAGISAIIVKSAVLFSVLKYIGALYLIYLGIKSLWSLTKRHSGFLDEKEINKTGSKKVNCFRQGFLTNLLNPKIAVFFLTFLPQFVDASGHVIGQFLFLGITYTVLAAIWYFLYVLLINQIYVFMKKTSTQRAIEGITGVVLIGFGIRLAFEKVH</sequence>
<dbReference type="OrthoDB" id="9784202at2"/>
<feature type="transmembrane region" description="Helical" evidence="6">
    <location>
        <begin position="75"/>
        <end position="93"/>
    </location>
</feature>
<dbReference type="GO" id="GO:0015171">
    <property type="term" value="F:amino acid transmembrane transporter activity"/>
    <property type="evidence" value="ECO:0007669"/>
    <property type="project" value="TreeGrafter"/>
</dbReference>
<feature type="transmembrane region" description="Helical" evidence="6">
    <location>
        <begin position="41"/>
        <end position="63"/>
    </location>
</feature>
<dbReference type="GO" id="GO:0005886">
    <property type="term" value="C:plasma membrane"/>
    <property type="evidence" value="ECO:0007669"/>
    <property type="project" value="UniProtKB-SubCell"/>
</dbReference>
<name>A0A6A8DKU1_9BACI</name>
<organism evidence="7 8">
    <name type="scientific">Aquibacillus halophilus</name>
    <dbReference type="NCBI Taxonomy" id="930132"/>
    <lineage>
        <taxon>Bacteria</taxon>
        <taxon>Bacillati</taxon>
        <taxon>Bacillota</taxon>
        <taxon>Bacilli</taxon>
        <taxon>Bacillales</taxon>
        <taxon>Bacillaceae</taxon>
        <taxon>Aquibacillus</taxon>
    </lineage>
</organism>
<reference evidence="7" key="1">
    <citation type="submission" date="2019-11" db="EMBL/GenBank/DDBJ databases">
        <authorList>
            <person name="Li J."/>
        </authorList>
    </citation>
    <scope>NUCLEOTIDE SEQUENCE</scope>
    <source>
        <strain evidence="7">B6B</strain>
    </source>
</reference>